<protein>
    <recommendedName>
        <fullName evidence="1">YqaJ viral recombinase domain-containing protein</fullName>
    </recommendedName>
</protein>
<accession>A0A7X6FPB5</accession>
<dbReference type="EMBL" id="JAAXZB010000001">
    <property type="protein sequence ID" value="NKW09468.1"/>
    <property type="molecule type" value="Genomic_DNA"/>
</dbReference>
<feature type="domain" description="YqaJ viral recombinase" evidence="1">
    <location>
        <begin position="21"/>
        <end position="72"/>
    </location>
</feature>
<sequence>MARAQYTSVAQWFWPRTEAGWHKLRKPDITATSAATLFGVSPYQTIFDMFHRMRGTVEVVIEESERMKWGSAFKTPSHAASVTTTVGKSLIRTPTFTLAR</sequence>
<dbReference type="Pfam" id="PF09588">
    <property type="entry name" value="YqaJ"/>
    <property type="match status" value="1"/>
</dbReference>
<evidence type="ECO:0000313" key="2">
    <source>
        <dbReference type="EMBL" id="NKW09468.1"/>
    </source>
</evidence>
<evidence type="ECO:0000259" key="1">
    <source>
        <dbReference type="Pfam" id="PF09588"/>
    </source>
</evidence>
<evidence type="ECO:0000313" key="3">
    <source>
        <dbReference type="Proteomes" id="UP000558475"/>
    </source>
</evidence>
<name>A0A7X6FPB5_9HYPH</name>
<organism evidence="2 3">
    <name type="scientific">Brucella tritici</name>
    <dbReference type="NCBI Taxonomy" id="94626"/>
    <lineage>
        <taxon>Bacteria</taxon>
        <taxon>Pseudomonadati</taxon>
        <taxon>Pseudomonadota</taxon>
        <taxon>Alphaproteobacteria</taxon>
        <taxon>Hyphomicrobiales</taxon>
        <taxon>Brucellaceae</taxon>
        <taxon>Brucella/Ochrobactrum group</taxon>
        <taxon>Brucella</taxon>
    </lineage>
</organism>
<dbReference type="InterPro" id="IPR019080">
    <property type="entry name" value="YqaJ_viral_recombinase"/>
</dbReference>
<dbReference type="Proteomes" id="UP000558475">
    <property type="component" value="Unassembled WGS sequence"/>
</dbReference>
<comment type="caution">
    <text evidence="2">The sequence shown here is derived from an EMBL/GenBank/DDBJ whole genome shotgun (WGS) entry which is preliminary data.</text>
</comment>
<proteinExistence type="predicted"/>
<dbReference type="AlphaFoldDB" id="A0A7X6FPB5"/>
<gene>
    <name evidence="2" type="ORF">HGG76_06125</name>
</gene>
<reference evidence="2 3" key="1">
    <citation type="submission" date="2020-04" db="EMBL/GenBank/DDBJ databases">
        <title>Whole genome sequencing of clinical and environmental type strains of Ochrobactrum.</title>
        <authorList>
            <person name="Dharne M."/>
        </authorList>
    </citation>
    <scope>NUCLEOTIDE SEQUENCE [LARGE SCALE GENOMIC DNA]</scope>
    <source>
        <strain evidence="2 3">DSM 13340</strain>
    </source>
</reference>